<dbReference type="OrthoDB" id="3262992at2759"/>
<keyword evidence="2" id="KW-1185">Reference proteome</keyword>
<reference evidence="1" key="1">
    <citation type="journal article" date="2020" name="Nat. Commun.">
        <title>Large-scale genome sequencing of mycorrhizal fungi provides insights into the early evolution of symbiotic traits.</title>
        <authorList>
            <person name="Miyauchi S."/>
            <person name="Kiss E."/>
            <person name="Kuo A."/>
            <person name="Drula E."/>
            <person name="Kohler A."/>
            <person name="Sanchez-Garcia M."/>
            <person name="Morin E."/>
            <person name="Andreopoulos B."/>
            <person name="Barry K.W."/>
            <person name="Bonito G."/>
            <person name="Buee M."/>
            <person name="Carver A."/>
            <person name="Chen C."/>
            <person name="Cichocki N."/>
            <person name="Clum A."/>
            <person name="Culley D."/>
            <person name="Crous P.W."/>
            <person name="Fauchery L."/>
            <person name="Girlanda M."/>
            <person name="Hayes R.D."/>
            <person name="Keri Z."/>
            <person name="LaButti K."/>
            <person name="Lipzen A."/>
            <person name="Lombard V."/>
            <person name="Magnuson J."/>
            <person name="Maillard F."/>
            <person name="Murat C."/>
            <person name="Nolan M."/>
            <person name="Ohm R.A."/>
            <person name="Pangilinan J."/>
            <person name="Pereira M.F."/>
            <person name="Perotto S."/>
            <person name="Peter M."/>
            <person name="Pfister S."/>
            <person name="Riley R."/>
            <person name="Sitrit Y."/>
            <person name="Stielow J.B."/>
            <person name="Szollosi G."/>
            <person name="Zifcakova L."/>
            <person name="Stursova M."/>
            <person name="Spatafora J.W."/>
            <person name="Tedersoo L."/>
            <person name="Vaario L.M."/>
            <person name="Yamada A."/>
            <person name="Yan M."/>
            <person name="Wang P."/>
            <person name="Xu J."/>
            <person name="Bruns T."/>
            <person name="Baldrian P."/>
            <person name="Vilgalys R."/>
            <person name="Dunand C."/>
            <person name="Henrissat B."/>
            <person name="Grigoriev I.V."/>
            <person name="Hibbett D."/>
            <person name="Nagy L.G."/>
            <person name="Martin F.M."/>
        </authorList>
    </citation>
    <scope>NUCLEOTIDE SEQUENCE</scope>
    <source>
        <strain evidence="1">UP504</strain>
    </source>
</reference>
<organism evidence="1 2">
    <name type="scientific">Hydnum rufescens UP504</name>
    <dbReference type="NCBI Taxonomy" id="1448309"/>
    <lineage>
        <taxon>Eukaryota</taxon>
        <taxon>Fungi</taxon>
        <taxon>Dikarya</taxon>
        <taxon>Basidiomycota</taxon>
        <taxon>Agaricomycotina</taxon>
        <taxon>Agaricomycetes</taxon>
        <taxon>Cantharellales</taxon>
        <taxon>Hydnaceae</taxon>
        <taxon>Hydnum</taxon>
    </lineage>
</organism>
<feature type="non-terminal residue" evidence="1">
    <location>
        <position position="65"/>
    </location>
</feature>
<dbReference type="Proteomes" id="UP000886523">
    <property type="component" value="Unassembled WGS sequence"/>
</dbReference>
<name>A0A9P6AQ92_9AGAM</name>
<evidence type="ECO:0000313" key="1">
    <source>
        <dbReference type="EMBL" id="KAF9510013.1"/>
    </source>
</evidence>
<protein>
    <submittedName>
        <fullName evidence="1">Uncharacterized protein</fullName>
    </submittedName>
</protein>
<accession>A0A9P6AQ92</accession>
<dbReference type="EMBL" id="MU129025">
    <property type="protein sequence ID" value="KAF9510013.1"/>
    <property type="molecule type" value="Genomic_DNA"/>
</dbReference>
<evidence type="ECO:0000313" key="2">
    <source>
        <dbReference type="Proteomes" id="UP000886523"/>
    </source>
</evidence>
<sequence>WLHTINSRLALDKLMTNTTKFKKNALPSALVLCTWSGTLLHKTNLPANWIWESGVLVGIGSRCPQ</sequence>
<proteinExistence type="predicted"/>
<gene>
    <name evidence="1" type="ORF">BS47DRAFT_1254226</name>
</gene>
<dbReference type="AlphaFoldDB" id="A0A9P6AQ92"/>
<comment type="caution">
    <text evidence="1">The sequence shown here is derived from an EMBL/GenBank/DDBJ whole genome shotgun (WGS) entry which is preliminary data.</text>
</comment>
<feature type="non-terminal residue" evidence="1">
    <location>
        <position position="1"/>
    </location>
</feature>